<dbReference type="Proteomes" id="UP001159042">
    <property type="component" value="Unassembled WGS sequence"/>
</dbReference>
<gene>
    <name evidence="2" type="ORF">NQ315_013610</name>
</gene>
<accession>A0AAV8W3S7</accession>
<organism evidence="2 3">
    <name type="scientific">Exocentrus adspersus</name>
    <dbReference type="NCBI Taxonomy" id="1586481"/>
    <lineage>
        <taxon>Eukaryota</taxon>
        <taxon>Metazoa</taxon>
        <taxon>Ecdysozoa</taxon>
        <taxon>Arthropoda</taxon>
        <taxon>Hexapoda</taxon>
        <taxon>Insecta</taxon>
        <taxon>Pterygota</taxon>
        <taxon>Neoptera</taxon>
        <taxon>Endopterygota</taxon>
        <taxon>Coleoptera</taxon>
        <taxon>Polyphaga</taxon>
        <taxon>Cucujiformia</taxon>
        <taxon>Chrysomeloidea</taxon>
        <taxon>Cerambycidae</taxon>
        <taxon>Lamiinae</taxon>
        <taxon>Acanthocinini</taxon>
        <taxon>Exocentrus</taxon>
    </lineage>
</organism>
<keyword evidence="3" id="KW-1185">Reference proteome</keyword>
<dbReference type="EMBL" id="JANEYG010000011">
    <property type="protein sequence ID" value="KAJ8921139.1"/>
    <property type="molecule type" value="Genomic_DNA"/>
</dbReference>
<dbReference type="AlphaFoldDB" id="A0AAV8W3S7"/>
<feature type="region of interest" description="Disordered" evidence="1">
    <location>
        <begin position="38"/>
        <end position="98"/>
    </location>
</feature>
<sequence length="207" mass="24139">MLNLNNDKKFVCKETFWWEGFEIIPPRPKMGLLSAFANRKEEISTSEESTEEEEEEESTSSTSSDSEEGSAESNPAPKKVMMVRKKSKKKKESKLWQQNLSARNNQDIQRAYEEIAVKEMTAILNRNSLNENVRSSRNTSRNTTPLGGVWVRLEAEWKESCTQVQQQKQKKHLHHRENSKTSWYKIKSMLVLSQIKHIKSDNNLFFK</sequence>
<reference evidence="2 3" key="1">
    <citation type="journal article" date="2023" name="Insect Mol. Biol.">
        <title>Genome sequencing provides insights into the evolution of gene families encoding plant cell wall-degrading enzymes in longhorned beetles.</title>
        <authorList>
            <person name="Shin N.R."/>
            <person name="Okamura Y."/>
            <person name="Kirsch R."/>
            <person name="Pauchet Y."/>
        </authorList>
    </citation>
    <scope>NUCLEOTIDE SEQUENCE [LARGE SCALE GENOMIC DNA]</scope>
    <source>
        <strain evidence="2">EAD_L_NR</strain>
    </source>
</reference>
<feature type="compositionally biased region" description="Basic residues" evidence="1">
    <location>
        <begin position="81"/>
        <end position="92"/>
    </location>
</feature>
<name>A0AAV8W3S7_9CUCU</name>
<protein>
    <submittedName>
        <fullName evidence="2">Uncharacterized protein</fullName>
    </submittedName>
</protein>
<evidence type="ECO:0000313" key="2">
    <source>
        <dbReference type="EMBL" id="KAJ8921139.1"/>
    </source>
</evidence>
<proteinExistence type="predicted"/>
<feature type="compositionally biased region" description="Acidic residues" evidence="1">
    <location>
        <begin position="44"/>
        <end position="58"/>
    </location>
</feature>
<comment type="caution">
    <text evidence="2">The sequence shown here is derived from an EMBL/GenBank/DDBJ whole genome shotgun (WGS) entry which is preliminary data.</text>
</comment>
<evidence type="ECO:0000313" key="3">
    <source>
        <dbReference type="Proteomes" id="UP001159042"/>
    </source>
</evidence>
<evidence type="ECO:0000256" key="1">
    <source>
        <dbReference type="SAM" id="MobiDB-lite"/>
    </source>
</evidence>